<dbReference type="Proteomes" id="UP000828390">
    <property type="component" value="Unassembled WGS sequence"/>
</dbReference>
<reference evidence="1" key="1">
    <citation type="journal article" date="2019" name="bioRxiv">
        <title>The Genome of the Zebra Mussel, Dreissena polymorpha: A Resource for Invasive Species Research.</title>
        <authorList>
            <person name="McCartney M.A."/>
            <person name="Auch B."/>
            <person name="Kono T."/>
            <person name="Mallez S."/>
            <person name="Zhang Y."/>
            <person name="Obille A."/>
            <person name="Becker A."/>
            <person name="Abrahante J.E."/>
            <person name="Garbe J."/>
            <person name="Badalamenti J.P."/>
            <person name="Herman A."/>
            <person name="Mangelson H."/>
            <person name="Liachko I."/>
            <person name="Sullivan S."/>
            <person name="Sone E.D."/>
            <person name="Koren S."/>
            <person name="Silverstein K.A.T."/>
            <person name="Beckman K.B."/>
            <person name="Gohl D.M."/>
        </authorList>
    </citation>
    <scope>NUCLEOTIDE SEQUENCE</scope>
    <source>
        <strain evidence="1">Duluth1</strain>
        <tissue evidence="1">Whole animal</tissue>
    </source>
</reference>
<gene>
    <name evidence="1" type="ORF">DPMN_177303</name>
</gene>
<reference evidence="1" key="2">
    <citation type="submission" date="2020-11" db="EMBL/GenBank/DDBJ databases">
        <authorList>
            <person name="McCartney M.A."/>
            <person name="Auch B."/>
            <person name="Kono T."/>
            <person name="Mallez S."/>
            <person name="Becker A."/>
            <person name="Gohl D.M."/>
            <person name="Silverstein K.A.T."/>
            <person name="Koren S."/>
            <person name="Bechman K.B."/>
            <person name="Herman A."/>
            <person name="Abrahante J.E."/>
            <person name="Garbe J."/>
        </authorList>
    </citation>
    <scope>NUCLEOTIDE SEQUENCE</scope>
    <source>
        <strain evidence="1">Duluth1</strain>
        <tissue evidence="1">Whole animal</tissue>
    </source>
</reference>
<sequence>MLIPLNKHNAAKYDLSKNAAPTGGHVFQTTVTNFELVRNIIGTNLTKVLTGTNTMTPCDDGTINVASRVLTRKNAPPPDRKINVASRVLTRKNAPPPGGHVF</sequence>
<proteinExistence type="predicted"/>
<organism evidence="1 2">
    <name type="scientific">Dreissena polymorpha</name>
    <name type="common">Zebra mussel</name>
    <name type="synonym">Mytilus polymorpha</name>
    <dbReference type="NCBI Taxonomy" id="45954"/>
    <lineage>
        <taxon>Eukaryota</taxon>
        <taxon>Metazoa</taxon>
        <taxon>Spiralia</taxon>
        <taxon>Lophotrochozoa</taxon>
        <taxon>Mollusca</taxon>
        <taxon>Bivalvia</taxon>
        <taxon>Autobranchia</taxon>
        <taxon>Heteroconchia</taxon>
        <taxon>Euheterodonta</taxon>
        <taxon>Imparidentia</taxon>
        <taxon>Neoheterodontei</taxon>
        <taxon>Myida</taxon>
        <taxon>Dreissenoidea</taxon>
        <taxon>Dreissenidae</taxon>
        <taxon>Dreissena</taxon>
    </lineage>
</organism>
<evidence type="ECO:0000313" key="1">
    <source>
        <dbReference type="EMBL" id="KAH3775893.1"/>
    </source>
</evidence>
<name>A0A9D4ILH4_DREPO</name>
<keyword evidence="2" id="KW-1185">Reference proteome</keyword>
<evidence type="ECO:0000313" key="2">
    <source>
        <dbReference type="Proteomes" id="UP000828390"/>
    </source>
</evidence>
<protein>
    <submittedName>
        <fullName evidence="1">Uncharacterized protein</fullName>
    </submittedName>
</protein>
<accession>A0A9D4ILH4</accession>
<dbReference type="AlphaFoldDB" id="A0A9D4ILH4"/>
<dbReference type="EMBL" id="JAIWYP010000009">
    <property type="protein sequence ID" value="KAH3775893.1"/>
    <property type="molecule type" value="Genomic_DNA"/>
</dbReference>
<comment type="caution">
    <text evidence="1">The sequence shown here is derived from an EMBL/GenBank/DDBJ whole genome shotgun (WGS) entry which is preliminary data.</text>
</comment>